<dbReference type="InterPro" id="IPR032567">
    <property type="entry name" value="RTL1-rel"/>
</dbReference>
<dbReference type="Pfam" id="PF00078">
    <property type="entry name" value="RVT_1"/>
    <property type="match status" value="1"/>
</dbReference>
<feature type="domain" description="Reverse transcriptase" evidence="2">
    <location>
        <begin position="131"/>
        <end position="203"/>
    </location>
</feature>
<dbReference type="Proteomes" id="UP001239994">
    <property type="component" value="Unassembled WGS sequence"/>
</dbReference>
<sequence length="268" mass="30063">MANAHNPHLQWTENRILKWAATCEGQYLPLWTVSLQSMSIKSPESGSELTVPQEYSNLAQVFSPSKATQLLPHHDWDCSITLKEGTVPPRCRVYPLSQEEERTMGQYIKEALQQDYIRPSTSLASTSVSFVKKKDGGLRPCVDYRALNELLVQYPYPLPLVPTVLEQLREAQLFTKLDLRSAYNLIRIMEDQERKTRGRTPGNTTPGTRSFTHLFPGHAEMGPRPKDKGSESTPALPTKLSLCSTLSPVEPLSCGHTPPGDRPPRNNL</sequence>
<dbReference type="PANTHER" id="PTHR15503">
    <property type="entry name" value="LDOC1 RELATED"/>
    <property type="match status" value="1"/>
</dbReference>
<protein>
    <recommendedName>
        <fullName evidence="2">Reverse transcriptase domain-containing protein</fullName>
    </recommendedName>
</protein>
<dbReference type="Gene3D" id="3.10.10.10">
    <property type="entry name" value="HIV Type 1 Reverse Transcriptase, subunit A, domain 1"/>
    <property type="match status" value="1"/>
</dbReference>
<dbReference type="CDD" id="cd01647">
    <property type="entry name" value="RT_LTR"/>
    <property type="match status" value="1"/>
</dbReference>
<evidence type="ECO:0000313" key="4">
    <source>
        <dbReference type="Proteomes" id="UP001239994"/>
    </source>
</evidence>
<dbReference type="PANTHER" id="PTHR15503:SF22">
    <property type="entry name" value="TRANSPOSON TY3-I GAG POLYPROTEIN"/>
    <property type="match status" value="1"/>
</dbReference>
<dbReference type="SUPFAM" id="SSF56672">
    <property type="entry name" value="DNA/RNA polymerases"/>
    <property type="match status" value="1"/>
</dbReference>
<feature type="compositionally biased region" description="Low complexity" evidence="1">
    <location>
        <begin position="199"/>
        <end position="209"/>
    </location>
</feature>
<keyword evidence="4" id="KW-1185">Reference proteome</keyword>
<feature type="compositionally biased region" description="Polar residues" evidence="1">
    <location>
        <begin position="231"/>
        <end position="247"/>
    </location>
</feature>
<dbReference type="InterPro" id="IPR043502">
    <property type="entry name" value="DNA/RNA_pol_sf"/>
</dbReference>
<name>A0AAD8Z424_9TELE</name>
<gene>
    <name evidence="3" type="ORF">P4O66_002054</name>
</gene>
<accession>A0AAD8Z424</accession>
<dbReference type="AlphaFoldDB" id="A0AAD8Z424"/>
<comment type="caution">
    <text evidence="3">The sequence shown here is derived from an EMBL/GenBank/DDBJ whole genome shotgun (WGS) entry which is preliminary data.</text>
</comment>
<feature type="region of interest" description="Disordered" evidence="1">
    <location>
        <begin position="192"/>
        <end position="268"/>
    </location>
</feature>
<evidence type="ECO:0000259" key="2">
    <source>
        <dbReference type="Pfam" id="PF00078"/>
    </source>
</evidence>
<feature type="compositionally biased region" description="Basic and acidic residues" evidence="1">
    <location>
        <begin position="221"/>
        <end position="230"/>
    </location>
</feature>
<organism evidence="3 4">
    <name type="scientific">Electrophorus voltai</name>
    <dbReference type="NCBI Taxonomy" id="2609070"/>
    <lineage>
        <taxon>Eukaryota</taxon>
        <taxon>Metazoa</taxon>
        <taxon>Chordata</taxon>
        <taxon>Craniata</taxon>
        <taxon>Vertebrata</taxon>
        <taxon>Euteleostomi</taxon>
        <taxon>Actinopterygii</taxon>
        <taxon>Neopterygii</taxon>
        <taxon>Teleostei</taxon>
        <taxon>Ostariophysi</taxon>
        <taxon>Gymnotiformes</taxon>
        <taxon>Gymnotoidei</taxon>
        <taxon>Gymnotidae</taxon>
        <taxon>Electrophorus</taxon>
    </lineage>
</organism>
<dbReference type="EMBL" id="JAROKS010000020">
    <property type="protein sequence ID" value="KAK1791003.1"/>
    <property type="molecule type" value="Genomic_DNA"/>
</dbReference>
<evidence type="ECO:0000313" key="3">
    <source>
        <dbReference type="EMBL" id="KAK1791003.1"/>
    </source>
</evidence>
<evidence type="ECO:0000256" key="1">
    <source>
        <dbReference type="SAM" id="MobiDB-lite"/>
    </source>
</evidence>
<proteinExistence type="predicted"/>
<dbReference type="InterPro" id="IPR000477">
    <property type="entry name" value="RT_dom"/>
</dbReference>
<reference evidence="3" key="1">
    <citation type="submission" date="2023-03" db="EMBL/GenBank/DDBJ databases">
        <title>Electrophorus voltai genome.</title>
        <authorList>
            <person name="Bian C."/>
        </authorList>
    </citation>
    <scope>NUCLEOTIDE SEQUENCE</scope>
    <source>
        <strain evidence="3">CB-2022</strain>
        <tissue evidence="3">Muscle</tissue>
    </source>
</reference>